<reference evidence="4 5" key="1">
    <citation type="journal article" date="2011" name="Science">
        <title>The ecoresponsive genome of Daphnia pulex.</title>
        <authorList>
            <person name="Colbourne J.K."/>
            <person name="Pfrender M.E."/>
            <person name="Gilbert D."/>
            <person name="Thomas W.K."/>
            <person name="Tucker A."/>
            <person name="Oakley T.H."/>
            <person name="Tokishita S."/>
            <person name="Aerts A."/>
            <person name="Arnold G.J."/>
            <person name="Basu M.K."/>
            <person name="Bauer D.J."/>
            <person name="Caceres C.E."/>
            <person name="Carmel L."/>
            <person name="Casola C."/>
            <person name="Choi J.H."/>
            <person name="Detter J.C."/>
            <person name="Dong Q."/>
            <person name="Dusheyko S."/>
            <person name="Eads B.D."/>
            <person name="Frohlich T."/>
            <person name="Geiler-Samerotte K.A."/>
            <person name="Gerlach D."/>
            <person name="Hatcher P."/>
            <person name="Jogdeo S."/>
            <person name="Krijgsveld J."/>
            <person name="Kriventseva E.V."/>
            <person name="Kultz D."/>
            <person name="Laforsch C."/>
            <person name="Lindquist E."/>
            <person name="Lopez J."/>
            <person name="Manak J.R."/>
            <person name="Muller J."/>
            <person name="Pangilinan J."/>
            <person name="Patwardhan R.P."/>
            <person name="Pitluck S."/>
            <person name="Pritham E.J."/>
            <person name="Rechtsteiner A."/>
            <person name="Rho M."/>
            <person name="Rogozin I.B."/>
            <person name="Sakarya O."/>
            <person name="Salamov A."/>
            <person name="Schaack S."/>
            <person name="Shapiro H."/>
            <person name="Shiga Y."/>
            <person name="Skalitzky C."/>
            <person name="Smith Z."/>
            <person name="Souvorov A."/>
            <person name="Sung W."/>
            <person name="Tang Z."/>
            <person name="Tsuchiya D."/>
            <person name="Tu H."/>
            <person name="Vos H."/>
            <person name="Wang M."/>
            <person name="Wolf Y.I."/>
            <person name="Yamagata H."/>
            <person name="Yamada T."/>
            <person name="Ye Y."/>
            <person name="Shaw J.R."/>
            <person name="Andrews J."/>
            <person name="Crease T.J."/>
            <person name="Tang H."/>
            <person name="Lucas S.M."/>
            <person name="Robertson H.M."/>
            <person name="Bork P."/>
            <person name="Koonin E.V."/>
            <person name="Zdobnov E.M."/>
            <person name="Grigoriev I.V."/>
            <person name="Lynch M."/>
            <person name="Boore J.L."/>
        </authorList>
    </citation>
    <scope>NUCLEOTIDE SEQUENCE [LARGE SCALE GENOMIC DNA]</scope>
</reference>
<dbReference type="STRING" id="6669.E9HD60"/>
<accession>E9HD60</accession>
<dbReference type="PANTHER" id="PTHR32305:SF15">
    <property type="entry name" value="PROTEIN RHSA-RELATED"/>
    <property type="match status" value="1"/>
</dbReference>
<dbReference type="OMA" id="SSEGAMF"/>
<feature type="transmembrane region" description="Helical" evidence="2">
    <location>
        <begin position="3075"/>
        <end position="3101"/>
    </location>
</feature>
<dbReference type="PANTHER" id="PTHR32305">
    <property type="match status" value="1"/>
</dbReference>
<evidence type="ECO:0000256" key="2">
    <source>
        <dbReference type="SAM" id="Phobius"/>
    </source>
</evidence>
<dbReference type="KEGG" id="dpx:DAPPUDRAFT_300516"/>
<keyword evidence="5" id="KW-1185">Reference proteome</keyword>
<feature type="domain" description="Tox-SGS" evidence="3">
    <location>
        <begin position="3956"/>
        <end position="4063"/>
    </location>
</feature>
<organism evidence="4 5">
    <name type="scientific">Daphnia pulex</name>
    <name type="common">Water flea</name>
    <dbReference type="NCBI Taxonomy" id="6669"/>
    <lineage>
        <taxon>Eukaryota</taxon>
        <taxon>Metazoa</taxon>
        <taxon>Ecdysozoa</taxon>
        <taxon>Arthropoda</taxon>
        <taxon>Crustacea</taxon>
        <taxon>Branchiopoda</taxon>
        <taxon>Diplostraca</taxon>
        <taxon>Cladocera</taxon>
        <taxon>Anomopoda</taxon>
        <taxon>Daphniidae</taxon>
        <taxon>Daphnia</taxon>
    </lineage>
</organism>
<gene>
    <name evidence="4" type="ORF">DAPPUDRAFT_300516</name>
</gene>
<dbReference type="NCBIfam" id="TIGR03696">
    <property type="entry name" value="Rhs_assc_core"/>
    <property type="match status" value="1"/>
</dbReference>
<dbReference type="InterPro" id="IPR028994">
    <property type="entry name" value="Integrin_alpha_N"/>
</dbReference>
<feature type="transmembrane region" description="Helical" evidence="2">
    <location>
        <begin position="3036"/>
        <end position="3054"/>
    </location>
</feature>
<dbReference type="EMBL" id="GL732622">
    <property type="protein sequence ID" value="EFX70311.1"/>
    <property type="molecule type" value="Genomic_DNA"/>
</dbReference>
<protein>
    <recommendedName>
        <fullName evidence="3">Tox-SGS domain-containing protein</fullName>
    </recommendedName>
</protein>
<evidence type="ECO:0000256" key="1">
    <source>
        <dbReference type="SAM" id="MobiDB-lite"/>
    </source>
</evidence>
<dbReference type="InParanoid" id="E9HD60"/>
<feature type="compositionally biased region" description="Polar residues" evidence="1">
    <location>
        <begin position="461"/>
        <end position="470"/>
    </location>
</feature>
<dbReference type="InterPro" id="IPR050708">
    <property type="entry name" value="T6SS_VgrG/RHS"/>
</dbReference>
<dbReference type="Pfam" id="PF15651">
    <property type="entry name" value="Tox-SGS"/>
    <property type="match status" value="1"/>
</dbReference>
<evidence type="ECO:0000313" key="4">
    <source>
        <dbReference type="EMBL" id="EFX70311.1"/>
    </source>
</evidence>
<keyword evidence="2" id="KW-0812">Transmembrane</keyword>
<dbReference type="Proteomes" id="UP000000305">
    <property type="component" value="Unassembled WGS sequence"/>
</dbReference>
<dbReference type="PhylomeDB" id="E9HD60"/>
<dbReference type="InterPro" id="IPR022385">
    <property type="entry name" value="Rhs_assc_core"/>
</dbReference>
<dbReference type="eggNOG" id="ENOG502SGPU">
    <property type="taxonomic scope" value="Eukaryota"/>
</dbReference>
<evidence type="ECO:0000313" key="5">
    <source>
        <dbReference type="Proteomes" id="UP000000305"/>
    </source>
</evidence>
<dbReference type="HOGENOM" id="CLU_223873_0_0_1"/>
<proteinExistence type="predicted"/>
<dbReference type="OrthoDB" id="5426877at2759"/>
<keyword evidence="2" id="KW-0472">Membrane</keyword>
<sequence>MTLEFQPVSEIGKLLLGSPFSGNVDDILAIDSKSTGDKSIVRIYVRHGANLVAFNVSTTSTSRSSSTNRNNPTGWTLLWNHQIFKDGQRTSYPLRAYPWLVTDTMLDDGSDGIVLRNEDGLGFYRFDPQDKNRTSTQSGPLQGLTSDTTFRDLYGWNNPDQSIILIGRFYRNTRLVGILSRQKKEQESETNVQFYAAAKDRLTSRKPQPLFPLQRSKISTDTFTRISGAIELYTADIKRSGQDSIILRTENQLEMYTFDENFALPQIAKVSLVDGPWTPGLKERFFFVDLTGQPYLDVVQFNRHGLFVYQRNNNTTSAAVIQDYNFVHYHAGFTDANGWIPEYDESIKLIDTNGDGRDDLLFTGPKGLTVFGFDPVALIWETLLDPMSQITIPHRFATVVGATRSVTNGLKKESILLTVDENKKLYMGKLLAKKIQPPPKKPSNKTNPVKKTPAVDKSKSQVKIPSQVKRTTPVSEKPLMRWTEQWAEPVSIPDVVDPVSGSVHFPLPVFEPSHSDPIPHRISLSYNSQQSSISNLVGLGWTVSFPENYITVDYRDSIFLEDAAFHLMMDGMSLQLKLVVPEGQQGSSEVKLFCEPFQPKWAIEFHQTEQRWTVGTEKETLIFGSTGKGAKEVVRWNLNWPLWRGPGKDVKSLKRVPVAWYLIKRQVKATGRSIIYHYDIDSEDYKNSNPVSSWTAAIRLKQISAESSTTVTFDYNLKGSKEYKLFDHPFDSRNNQSTSLIFPVSLRESHFLAGCDIETEDYKQRLEFKYQTDEKGKRLLTAIEQPIQAELRESIFQFSYHEEDPSVAGRLLREIQLPSGLKAHFQYDTAPEIEIPDPHSSVAHPVDERPAVDYSQDYAVMVFRQRQLPDKIQVKIMEADSLRTFAELSPIPAGTQAEGKVVSYVVRSFEDFCVVTLKYEKVKTQKSCLFHHSSEKGERKWYKDPTCYWFNSDAQIHFTEAGVAAINGKSTDVIQIFQLSPNRSKWTEHRLKLPSGREVIRFEMLGHLIVGYDDKSLFICHPDGSKRQWQMRVIEELPGLLSGGSAIVKKFQLPTDQEKILNDILKKDLLQFSSNAIAVSSLHLSSQQQLMLQIRLYLLDANYNVARRKEFNVKGQDILKIRSELDGGDGTKFTLGYYVTKSGFFRAKVVNVSGKLLADVRKASKSSPKMEDILKELNPRKDFQKIFDQSFLVDWSVHRTLLTQEGFHAGNGTFIRMTGDDWQLQETKKPETSKETNKIPHNLIPLGKSFVLEDLVTDDKEKESKTARNFTLYAQDPMKPNHKIGPLLHRLEISPQDRVVNRHPVYLAYGTRDNSTEVVLFSEGGLKFGKVQTFPNEELLSESSSYERMTTLAIKSNRDTSPEKMKFLARSLRSINPNMYKPVKRSAIKHVKLSNSDASLTRMTGYQWKNNAKGNVTVTIIPGNDQKLAGWIQQTWTNDGGPSGWNRTVIELFDADKNSVKNEKKSQNESEDQSKTSNSVLWDSKKERIVSNFTPFNLTDQMVSYFGFESYEVNSRWVYFEPNVVKRGFALTGANFLRLNDDQPLLEGTFHPTIQQSTYLASCWVRPSDGVAGSTEVDKITGHLKATISVKETHEEIVGLLGRIMRKVGDWSYIELLIDFDIVKRLFIDSIVDNSGQNTTTIPQLTITLKVDAKQDGRTSGLDVDHVRFTPMVHDFKATVYDSDNGRPISVIGSSGSISRTVCYRGREMAIVTDVTVSGQQQLEQVATSSNTGRLIPTPNGSIITGAKRSRTVFYPENGGLYEIFDVYAWRNRWNDSSNDSSAWTTAPARLWHNHQQSHQLVSVDPSTLFGAESSSAAIRCYYSLISPTAYMTWKMAGGQVRLARKSEKTSSTLTFQVQPDAPHTTVTDLPSSGEIVMMTEGGRFFIWIDSVLLLDRLVASLSAKNPWTFFAFEAQGNTFVEDCIFMGNPRTEMEYMNEWGEKMQTIQLESDRSVLVSQTLYDELGRSAITTKMTRITMDDRKPGSALLAYYSDFVSGPIDPANPLSVWQTHRLEGEVDRLNPFDGGVPYSRTEYEANPLNEKRVEGQPGLDFTVNGRYAKKFRTWNSSKDKIDVIDNHFPTSKGFRHKMEEMPNGTKRVAVFDSQDNRVALYIYVPGYNHLLSTYEYNSKNQLIKILPPIYHDRADTFLKSGPLWPMTNTEMSGQQLSPDEIYWQKTLGTYMTYDDAGRLLRKTTPDTGTFEYYYNRAGQIRLQVHFSSEESDEIDNVVFYEYDNGEKSVSRTGFLEQMPMSREQFKKSLAEGTLANVKDYQLIDRTEAEERHYDLSFSRGERNATFVTHNIDYNVMEEMRWDEQDRLLKSRRIVSDEQFDSEVHRTYYSHSNRLRTLQYPSVNGDNNPAIKLEHHYNKLGQLTGLSLDSQFGEIVRFSYHGSGQLASEYVLPESQHNFNRTFNYNSPGFLEQISDPFLTELVSYTDGGYGRGGSGDGYVTRTTFNATWSPNADWRWFQVSDNSKLLLNTSTSTGEVCLNALKRNGYVTKTGRPIKDYYYPIIDKQNKSWMPLICGGRTGQQLSKVLAQKRMPRIYGHRYSYGNHRELVKAKYFTEETEKVAVPFQPDTLAELTVLSKQQSRDIWKKLEEAGFIFTDQRKSDWSTAVANPGVTSLVKSQELNTRLVAANSTQNDVTPYRYLIEKMILNDIGQKRNEIQKLEDFEKIFIQWKGFDDGLITSGIDQIKQTADLIHRNVLGQVKDNSEWLDAKLMEIFRPVQYSKHLADFIRILSQHFTYGLGQHPFDVASFDIDANGNHHKFYTGFNRYEFFYGDDKANQIRSVKVEGPGQFDDKEAKKTMLHDTRGNVIQALHKGIDRIEYNSASMRTNAIYLKDGRAVRFAYDAHGERIQKRLMAKDGSLIQETRYVRDTEGKVLFDRRTTYSSTSSSLLPELKDAASVVVSTSYIYGPRGLLGFVRNGAFHSVWTDHIGSIRLVLRDGQVVAAYDYLPYGQLMRSHCSDPAAEIFYRYTGQEWDEETGLYNYHARLYDPDIGRFYQPDPREQYFSSYKYVGNSPVSLVDPDGEFGFLALASVALAVGGAYLGGAAANNRWNPRKWNWRSKKTWMGIAGGAIAGATLLASASTAVAAIGVSKTIAVVTLATYVSGASQNKSWNVAKWNWKDPSTYNALFTGAATGLGIVGSVAGAHQLANTFGSVGKKLILSSTYSLASYMAYNKGREANDGKWAPWKWDWKNPGTYNALMEGVDSGISWPTDLTDLGTGLYKMAKNTPRSLNAIVPMLDNLKLKNLKSTFASIYDGPIGQAASIGLTAFMIMNEVDYDYEPSGGSRSSFATYETFLNSLSFSKTGRNMMRASARQQPQPTYNYKFDAGNFENSNELKLTTEKMQIVIGQAFDIIRKDILKSSLPNLQRPADKKLLEIQKTHSLVLPKDKLGLQFSIKHQQSTKKPQELPKTPVASHRLVAMEDVKSRIRNRQNEVFTDREIGSSSCRSGLGNPRPKSETSIVTVCRIPVPDTGKLSQLKDDPVGLLKETAVGTFSIKGVVPKDGRTSFELIHADGPGYYLKVSKNPSAISGYWLVPEGGQNDGKIRINPVGETKHIFTSEMQGNSIYIKYDKTKSEMEVYHHNRKRPNAIYLNNNPKTTLKIKRTTDRGGDYVNESGQTIPELTGAKELFDAKGKVIDPKGGVIIPLENIYRKDAKGALQMVKGLKGKKMEDLIKENKAIKQKEDILAKEYDTVVTQKDYLGFPFIWPLLTANKQYPQISATLLLFRDDYFKWHVVSQKIQYPQTSANVSIESAKEQFKIPFQLQELMSLPFPIGPLMYTNALNISQASPAVEIKPSLHDRIKTTADIRDLDMGNATKGRSRRSTLIENSNTNYTYKCQLKNEDDSHDNNYSNQTDDILLSPINVASSATRPGSWIDLFSPLTGRQVLSSMASVVLLDSILEFMSLPDDRTESSHQQFDEVPIVELSSQLYSGRKNYRDAAMGNCYSFSSDTDCFDDTIVCYGHRGQTKVFSHSPSIDTCPPPLQQDQDTYRDCRPIEWHGQPSVTCRGDETTFIHTPYNTNSAAANFFRTVDSWLILAYVTPGIYRETVKFVRHVKNVWTNKGRITVPITDEDKQSWKQQLELLEKLLAEQQMRQPQQVTWALPLIEELRQQIGSLCKKDNAETMDDIRAVKTMTERLSALVEDVEEIAEEHITEEDDEEVFYDCMEEFPSADGPVFDKGRNHAEYLSTQLHHLVFLATEFVFYNGNKVSTYL</sequence>
<dbReference type="Gene3D" id="2.180.10.10">
    <property type="entry name" value="RHS repeat-associated core"/>
    <property type="match status" value="2"/>
</dbReference>
<evidence type="ECO:0000259" key="3">
    <source>
        <dbReference type="Pfam" id="PF15651"/>
    </source>
</evidence>
<feature type="region of interest" description="Disordered" evidence="1">
    <location>
        <begin position="434"/>
        <end position="470"/>
    </location>
</feature>
<keyword evidence="2" id="KW-1133">Transmembrane helix</keyword>
<name>E9HD60_DAPPU</name>
<dbReference type="SUPFAM" id="SSF69318">
    <property type="entry name" value="Integrin alpha N-terminal domain"/>
    <property type="match status" value="1"/>
</dbReference>
<dbReference type="InterPro" id="IPR028901">
    <property type="entry name" value="Tox-SGS_dom"/>
</dbReference>